<keyword evidence="3" id="KW-1185">Reference proteome</keyword>
<feature type="transmembrane region" description="Helical" evidence="1">
    <location>
        <begin position="167"/>
        <end position="185"/>
    </location>
</feature>
<proteinExistence type="predicted"/>
<feature type="transmembrane region" description="Helical" evidence="1">
    <location>
        <begin position="129"/>
        <end position="147"/>
    </location>
</feature>
<reference evidence="2 3" key="1">
    <citation type="submission" date="2024-09" db="EMBL/GenBank/DDBJ databases">
        <authorList>
            <person name="Sun Q."/>
            <person name="Mori K."/>
        </authorList>
    </citation>
    <scope>NUCLEOTIDE SEQUENCE [LARGE SCALE GENOMIC DNA]</scope>
    <source>
        <strain evidence="2 3">CCM 7904</strain>
    </source>
</reference>
<organism evidence="2 3">
    <name type="scientific">Paracoccus rhizosphaerae</name>
    <dbReference type="NCBI Taxonomy" id="1133347"/>
    <lineage>
        <taxon>Bacteria</taxon>
        <taxon>Pseudomonadati</taxon>
        <taxon>Pseudomonadota</taxon>
        <taxon>Alphaproteobacteria</taxon>
        <taxon>Rhodobacterales</taxon>
        <taxon>Paracoccaceae</taxon>
        <taxon>Paracoccus</taxon>
    </lineage>
</organism>
<evidence type="ECO:0000313" key="2">
    <source>
        <dbReference type="EMBL" id="MFC0199964.1"/>
    </source>
</evidence>
<keyword evidence="1" id="KW-0472">Membrane</keyword>
<sequence length="193" mass="20741">MATVLEIRTCIAGQWTPQIGDPDVTGWLTVLSYVTTACLALAVWRGLKGRRGRAFWGVLVALLVFLAVNKQLDLQTAMTAAGKCVARAQGWYDNRRLVQAVFIAALLATVFVSLSAAIRALRGRLSRNLLAVVGLAVLLAFVMVRAVSFHHFDILIGGTSLGVSNNFLFENAGLLLIAVNAGLLLRRPAARLA</sequence>
<evidence type="ECO:0000313" key="3">
    <source>
        <dbReference type="Proteomes" id="UP001589795"/>
    </source>
</evidence>
<protein>
    <recommendedName>
        <fullName evidence="4">Isopropylmalate isomerase</fullName>
    </recommendedName>
</protein>
<name>A0ABV6CGV0_9RHOB</name>
<dbReference type="EMBL" id="JBHLWQ010000055">
    <property type="protein sequence ID" value="MFC0199964.1"/>
    <property type="molecule type" value="Genomic_DNA"/>
</dbReference>
<dbReference type="RefSeq" id="WP_265505107.1">
    <property type="nucleotide sequence ID" value="NZ_JAOTBE010000001.1"/>
</dbReference>
<keyword evidence="1" id="KW-1133">Transmembrane helix</keyword>
<accession>A0ABV6CGV0</accession>
<feature type="transmembrane region" description="Helical" evidence="1">
    <location>
        <begin position="97"/>
        <end position="117"/>
    </location>
</feature>
<dbReference type="Proteomes" id="UP001589795">
    <property type="component" value="Unassembled WGS sequence"/>
</dbReference>
<feature type="transmembrane region" description="Helical" evidence="1">
    <location>
        <begin position="54"/>
        <end position="72"/>
    </location>
</feature>
<gene>
    <name evidence="2" type="ORF">ACFFIZ_06410</name>
</gene>
<evidence type="ECO:0000256" key="1">
    <source>
        <dbReference type="SAM" id="Phobius"/>
    </source>
</evidence>
<keyword evidence="1" id="KW-0812">Transmembrane</keyword>
<feature type="transmembrane region" description="Helical" evidence="1">
    <location>
        <begin position="24"/>
        <end position="47"/>
    </location>
</feature>
<comment type="caution">
    <text evidence="2">The sequence shown here is derived from an EMBL/GenBank/DDBJ whole genome shotgun (WGS) entry which is preliminary data.</text>
</comment>
<evidence type="ECO:0008006" key="4">
    <source>
        <dbReference type="Google" id="ProtNLM"/>
    </source>
</evidence>